<evidence type="ECO:0000313" key="2">
    <source>
        <dbReference type="EMBL" id="KHG28507.1"/>
    </source>
</evidence>
<proteinExistence type="predicted"/>
<keyword evidence="3" id="KW-1185">Reference proteome</keyword>
<evidence type="ECO:0000313" key="3">
    <source>
        <dbReference type="Proteomes" id="UP000032142"/>
    </source>
</evidence>
<name>A0A0B0PUJ6_GOSAR</name>
<reference evidence="3" key="2">
    <citation type="submission" date="2014-09" db="EMBL/GenBank/DDBJ databases">
        <authorList>
            <person name="Mudge J."/>
            <person name="Ramaraj T."/>
            <person name="Lindquist I.E."/>
            <person name="Bharti A.K."/>
            <person name="Sundararajan A."/>
            <person name="Cameron C.T."/>
            <person name="Woodward J.E."/>
            <person name="May G.D."/>
            <person name="Brubaker C."/>
            <person name="Broadhvest J."/>
            <person name="Wilkins T.A."/>
        </authorList>
    </citation>
    <scope>NUCLEOTIDE SEQUENCE</scope>
    <source>
        <strain evidence="3">cv. AKA8401</strain>
    </source>
</reference>
<dbReference type="EMBL" id="KN418261">
    <property type="protein sequence ID" value="KHG21350.1"/>
    <property type="molecule type" value="Genomic_DNA"/>
</dbReference>
<sequence>MEQTEDCSCSRADLRRWLILSLCIGNGADLSHQPYLSEVAREQVEE</sequence>
<gene>
    <name evidence="2" type="ORF">F383_05053</name>
    <name evidence="1" type="ORF">F383_27251</name>
</gene>
<organism evidence="2 3">
    <name type="scientific">Gossypium arboreum</name>
    <name type="common">Tree cotton</name>
    <name type="synonym">Gossypium nanking</name>
    <dbReference type="NCBI Taxonomy" id="29729"/>
    <lineage>
        <taxon>Eukaryota</taxon>
        <taxon>Viridiplantae</taxon>
        <taxon>Streptophyta</taxon>
        <taxon>Embryophyta</taxon>
        <taxon>Tracheophyta</taxon>
        <taxon>Spermatophyta</taxon>
        <taxon>Magnoliopsida</taxon>
        <taxon>eudicotyledons</taxon>
        <taxon>Gunneridae</taxon>
        <taxon>Pentapetalae</taxon>
        <taxon>rosids</taxon>
        <taxon>malvids</taxon>
        <taxon>Malvales</taxon>
        <taxon>Malvaceae</taxon>
        <taxon>Malvoideae</taxon>
        <taxon>Gossypium</taxon>
    </lineage>
</organism>
<reference evidence="2" key="1">
    <citation type="submission" date="2014-09" db="EMBL/GenBank/DDBJ databases">
        <title>G. arboreum L. cv. AKA8401 A2 genome assembly version 1.0.</title>
        <authorList>
            <person name="Mudge J."/>
            <person name="Ramaraj T."/>
            <person name="Lindquist I.E."/>
            <person name="Bharti A.K."/>
            <person name="Sundararajan A."/>
            <person name="Cameron C.T."/>
            <person name="Woodward J.E."/>
            <person name="May G.D."/>
            <person name="Brubaker C."/>
            <person name="Broadhvest J."/>
            <person name="Wilkins T.A."/>
        </authorList>
    </citation>
    <scope>NUCLEOTIDE SEQUENCE</scope>
</reference>
<protein>
    <submittedName>
        <fullName evidence="2">Uncharacterized protein</fullName>
    </submittedName>
</protein>
<dbReference type="Proteomes" id="UP000032142">
    <property type="component" value="Unassembled WGS sequence"/>
</dbReference>
<dbReference type="EMBL" id="KN445232">
    <property type="protein sequence ID" value="KHG28507.1"/>
    <property type="molecule type" value="Genomic_DNA"/>
</dbReference>
<evidence type="ECO:0000313" key="1">
    <source>
        <dbReference type="EMBL" id="KHG21350.1"/>
    </source>
</evidence>
<dbReference type="AlphaFoldDB" id="A0A0B0PUJ6"/>
<accession>A0A0B0PUJ6</accession>